<dbReference type="AlphaFoldDB" id="A0A3N4IC24"/>
<dbReference type="GO" id="GO:0015031">
    <property type="term" value="P:protein transport"/>
    <property type="evidence" value="ECO:0007669"/>
    <property type="project" value="UniProtKB-KW"/>
</dbReference>
<dbReference type="GO" id="GO:0000139">
    <property type="term" value="C:Golgi membrane"/>
    <property type="evidence" value="ECO:0007669"/>
    <property type="project" value="UniProtKB-SubCell"/>
</dbReference>
<dbReference type="OrthoDB" id="261831at2759"/>
<keyword evidence="5 10" id="KW-1133">Transmembrane helix</keyword>
<gene>
    <name evidence="12" type="ORF">BJ508DRAFT_56254</name>
</gene>
<dbReference type="SMART" id="SM00397">
    <property type="entry name" value="t_SNARE"/>
    <property type="match status" value="1"/>
</dbReference>
<dbReference type="PROSITE" id="PS50192">
    <property type="entry name" value="T_SNARE"/>
    <property type="match status" value="1"/>
</dbReference>
<dbReference type="EMBL" id="ML119663">
    <property type="protein sequence ID" value="RPA83653.1"/>
    <property type="molecule type" value="Genomic_DNA"/>
</dbReference>
<comment type="subcellular location">
    <subcellularLocation>
        <location evidence="8">Endomembrane system</location>
        <topology evidence="8">Single-pass type IV membrane protein</topology>
    </subcellularLocation>
    <subcellularLocation>
        <location evidence="1">Golgi apparatus membrane</location>
    </subcellularLocation>
</comment>
<reference evidence="12 13" key="1">
    <citation type="journal article" date="2018" name="Nat. Ecol. Evol.">
        <title>Pezizomycetes genomes reveal the molecular basis of ectomycorrhizal truffle lifestyle.</title>
        <authorList>
            <person name="Murat C."/>
            <person name="Payen T."/>
            <person name="Noel B."/>
            <person name="Kuo A."/>
            <person name="Morin E."/>
            <person name="Chen J."/>
            <person name="Kohler A."/>
            <person name="Krizsan K."/>
            <person name="Balestrini R."/>
            <person name="Da Silva C."/>
            <person name="Montanini B."/>
            <person name="Hainaut M."/>
            <person name="Levati E."/>
            <person name="Barry K.W."/>
            <person name="Belfiori B."/>
            <person name="Cichocki N."/>
            <person name="Clum A."/>
            <person name="Dockter R.B."/>
            <person name="Fauchery L."/>
            <person name="Guy J."/>
            <person name="Iotti M."/>
            <person name="Le Tacon F."/>
            <person name="Lindquist E.A."/>
            <person name="Lipzen A."/>
            <person name="Malagnac F."/>
            <person name="Mello A."/>
            <person name="Molinier V."/>
            <person name="Miyauchi S."/>
            <person name="Poulain J."/>
            <person name="Riccioni C."/>
            <person name="Rubini A."/>
            <person name="Sitrit Y."/>
            <person name="Splivallo R."/>
            <person name="Traeger S."/>
            <person name="Wang M."/>
            <person name="Zifcakova L."/>
            <person name="Wipf D."/>
            <person name="Zambonelli A."/>
            <person name="Paolocci F."/>
            <person name="Nowrousian M."/>
            <person name="Ottonello S."/>
            <person name="Baldrian P."/>
            <person name="Spatafora J.W."/>
            <person name="Henrissat B."/>
            <person name="Nagy L.G."/>
            <person name="Aury J.M."/>
            <person name="Wincker P."/>
            <person name="Grigoriev I.V."/>
            <person name="Bonfante P."/>
            <person name="Martin F.M."/>
        </authorList>
    </citation>
    <scope>NUCLEOTIDE SEQUENCE [LARGE SCALE GENOMIC DNA]</scope>
    <source>
        <strain evidence="12 13">RN42</strain>
    </source>
</reference>
<evidence type="ECO:0000313" key="13">
    <source>
        <dbReference type="Proteomes" id="UP000275078"/>
    </source>
</evidence>
<feature type="domain" description="T-SNARE coiled-coil homology" evidence="11">
    <location>
        <begin position="86"/>
        <end position="148"/>
    </location>
</feature>
<accession>A0A3N4IC24</accession>
<sequence>MMDRDRYPRKDPYSQGHLYPSTPYQPAGGRTSPRPPAYSGYLASHSSQRDRGAVGYRSNATSSAQDGAFRSATPNSRGQYSASVLEELESQNDEQFSGLRGKVKMMKEMSEAIGVEIRESNTLIESMNNSFESTRVKVKGTMNRMMIMAQRSGIGWKVWLMFFMLVFFVFAYVWLF</sequence>
<organism evidence="12 13">
    <name type="scientific">Ascobolus immersus RN42</name>
    <dbReference type="NCBI Taxonomy" id="1160509"/>
    <lineage>
        <taxon>Eukaryota</taxon>
        <taxon>Fungi</taxon>
        <taxon>Dikarya</taxon>
        <taxon>Ascomycota</taxon>
        <taxon>Pezizomycotina</taxon>
        <taxon>Pezizomycetes</taxon>
        <taxon>Pezizales</taxon>
        <taxon>Ascobolaceae</taxon>
        <taxon>Ascobolus</taxon>
    </lineage>
</organism>
<keyword evidence="3 10" id="KW-0812">Transmembrane</keyword>
<protein>
    <submittedName>
        <fullName evidence="12">Putative ER-golgi SNARE complex subunit Bet1</fullName>
    </submittedName>
</protein>
<dbReference type="PANTHER" id="PTHR12791">
    <property type="entry name" value="GOLGI SNARE BET1-RELATED"/>
    <property type="match status" value="1"/>
</dbReference>
<feature type="region of interest" description="Disordered" evidence="9">
    <location>
        <begin position="1"/>
        <end position="81"/>
    </location>
</feature>
<dbReference type="CDD" id="cd15853">
    <property type="entry name" value="SNARE_Bet1"/>
    <property type="match status" value="1"/>
</dbReference>
<dbReference type="InterPro" id="IPR000727">
    <property type="entry name" value="T_SNARE_dom"/>
</dbReference>
<evidence type="ECO:0000256" key="7">
    <source>
        <dbReference type="ARBA" id="ARBA00023136"/>
    </source>
</evidence>
<evidence type="ECO:0000256" key="8">
    <source>
        <dbReference type="ARBA" id="ARBA00046280"/>
    </source>
</evidence>
<name>A0A3N4IC24_ASCIM</name>
<evidence type="ECO:0000256" key="1">
    <source>
        <dbReference type="ARBA" id="ARBA00004394"/>
    </source>
</evidence>
<evidence type="ECO:0000256" key="3">
    <source>
        <dbReference type="ARBA" id="ARBA00022692"/>
    </source>
</evidence>
<keyword evidence="13" id="KW-1185">Reference proteome</keyword>
<feature type="compositionally biased region" description="Basic and acidic residues" evidence="9">
    <location>
        <begin position="1"/>
        <end position="12"/>
    </location>
</feature>
<evidence type="ECO:0000256" key="4">
    <source>
        <dbReference type="ARBA" id="ARBA00022927"/>
    </source>
</evidence>
<dbReference type="Gene3D" id="1.20.5.110">
    <property type="match status" value="1"/>
</dbReference>
<evidence type="ECO:0000259" key="11">
    <source>
        <dbReference type="PROSITE" id="PS50192"/>
    </source>
</evidence>
<dbReference type="Proteomes" id="UP000275078">
    <property type="component" value="Unassembled WGS sequence"/>
</dbReference>
<evidence type="ECO:0000256" key="2">
    <source>
        <dbReference type="ARBA" id="ARBA00022448"/>
    </source>
</evidence>
<evidence type="ECO:0000256" key="5">
    <source>
        <dbReference type="ARBA" id="ARBA00022989"/>
    </source>
</evidence>
<keyword evidence="7 10" id="KW-0472">Membrane</keyword>
<evidence type="ECO:0000256" key="10">
    <source>
        <dbReference type="SAM" id="Phobius"/>
    </source>
</evidence>
<dbReference type="SUPFAM" id="SSF58038">
    <property type="entry name" value="SNARE fusion complex"/>
    <property type="match status" value="1"/>
</dbReference>
<evidence type="ECO:0000256" key="9">
    <source>
        <dbReference type="SAM" id="MobiDB-lite"/>
    </source>
</evidence>
<evidence type="ECO:0000256" key="6">
    <source>
        <dbReference type="ARBA" id="ARBA00023034"/>
    </source>
</evidence>
<keyword evidence="2" id="KW-0813">Transport</keyword>
<keyword evidence="6" id="KW-0333">Golgi apparatus</keyword>
<dbReference type="InterPro" id="IPR039899">
    <property type="entry name" value="BET1_SNARE"/>
</dbReference>
<feature type="transmembrane region" description="Helical" evidence="10">
    <location>
        <begin position="154"/>
        <end position="175"/>
    </location>
</feature>
<feature type="compositionally biased region" description="Polar residues" evidence="9">
    <location>
        <begin position="72"/>
        <end position="81"/>
    </location>
</feature>
<keyword evidence="4" id="KW-0653">Protein transport</keyword>
<dbReference type="STRING" id="1160509.A0A3N4IC24"/>
<evidence type="ECO:0000313" key="12">
    <source>
        <dbReference type="EMBL" id="RPA83653.1"/>
    </source>
</evidence>
<proteinExistence type="predicted"/>